<evidence type="ECO:0000313" key="3">
    <source>
        <dbReference type="Proteomes" id="UP000236161"/>
    </source>
</evidence>
<reference evidence="2 3" key="1">
    <citation type="journal article" date="2017" name="Nature">
        <title>The Apostasia genome and the evolution of orchids.</title>
        <authorList>
            <person name="Zhang G.Q."/>
            <person name="Liu K.W."/>
            <person name="Li Z."/>
            <person name="Lohaus R."/>
            <person name="Hsiao Y.Y."/>
            <person name="Niu S.C."/>
            <person name="Wang J.Y."/>
            <person name="Lin Y.C."/>
            <person name="Xu Q."/>
            <person name="Chen L.J."/>
            <person name="Yoshida K."/>
            <person name="Fujiwara S."/>
            <person name="Wang Z.W."/>
            <person name="Zhang Y.Q."/>
            <person name="Mitsuda N."/>
            <person name="Wang M."/>
            <person name="Liu G.H."/>
            <person name="Pecoraro L."/>
            <person name="Huang H.X."/>
            <person name="Xiao X.J."/>
            <person name="Lin M."/>
            <person name="Wu X.Y."/>
            <person name="Wu W.L."/>
            <person name="Chen Y.Y."/>
            <person name="Chang S.B."/>
            <person name="Sakamoto S."/>
            <person name="Ohme-Takagi M."/>
            <person name="Yagi M."/>
            <person name="Zeng S.J."/>
            <person name="Shen C.Y."/>
            <person name="Yeh C.M."/>
            <person name="Luo Y.B."/>
            <person name="Tsai W.C."/>
            <person name="Van de Peer Y."/>
            <person name="Liu Z.J."/>
        </authorList>
    </citation>
    <scope>NUCLEOTIDE SEQUENCE [LARGE SCALE GENOMIC DNA]</scope>
    <source>
        <strain evidence="3">cv. Shenzhen</strain>
        <tissue evidence="2">Stem</tissue>
    </source>
</reference>
<feature type="compositionally biased region" description="Basic and acidic residues" evidence="1">
    <location>
        <begin position="1"/>
        <end position="11"/>
    </location>
</feature>
<name>A0A2I0B3Z9_9ASPA</name>
<keyword evidence="3" id="KW-1185">Reference proteome</keyword>
<dbReference type="Proteomes" id="UP000236161">
    <property type="component" value="Unassembled WGS sequence"/>
</dbReference>
<sequence length="101" mass="11117">MAGRKPVEKRRGQGKLLRLGDGGEGGSLLANLQKPSPHISTRRPAETVAGSHPGIYEEMEAGAEAWPRLSIRRPTETIASSHLGIYEINEMKRVQIDARFK</sequence>
<evidence type="ECO:0000313" key="2">
    <source>
        <dbReference type="EMBL" id="PKA62513.1"/>
    </source>
</evidence>
<organism evidence="2 3">
    <name type="scientific">Apostasia shenzhenica</name>
    <dbReference type="NCBI Taxonomy" id="1088818"/>
    <lineage>
        <taxon>Eukaryota</taxon>
        <taxon>Viridiplantae</taxon>
        <taxon>Streptophyta</taxon>
        <taxon>Embryophyta</taxon>
        <taxon>Tracheophyta</taxon>
        <taxon>Spermatophyta</taxon>
        <taxon>Magnoliopsida</taxon>
        <taxon>Liliopsida</taxon>
        <taxon>Asparagales</taxon>
        <taxon>Orchidaceae</taxon>
        <taxon>Apostasioideae</taxon>
        <taxon>Apostasia</taxon>
    </lineage>
</organism>
<protein>
    <submittedName>
        <fullName evidence="2">Uncharacterized protein</fullName>
    </submittedName>
</protein>
<gene>
    <name evidence="2" type="ORF">AXF42_Ash009400</name>
</gene>
<feature type="region of interest" description="Disordered" evidence="1">
    <location>
        <begin position="1"/>
        <end position="53"/>
    </location>
</feature>
<evidence type="ECO:0000256" key="1">
    <source>
        <dbReference type="SAM" id="MobiDB-lite"/>
    </source>
</evidence>
<proteinExistence type="predicted"/>
<dbReference type="EMBL" id="KZ451917">
    <property type="protein sequence ID" value="PKA62513.1"/>
    <property type="molecule type" value="Genomic_DNA"/>
</dbReference>
<accession>A0A2I0B3Z9</accession>
<dbReference type="AlphaFoldDB" id="A0A2I0B3Z9"/>